<keyword evidence="1" id="KW-0472">Membrane</keyword>
<evidence type="ECO:0000313" key="3">
    <source>
        <dbReference type="Proteomes" id="UP000507470"/>
    </source>
</evidence>
<proteinExistence type="predicted"/>
<gene>
    <name evidence="2" type="ORF">MCOR_40505</name>
</gene>
<protein>
    <submittedName>
        <fullName evidence="2">Uncharacterized protein</fullName>
    </submittedName>
</protein>
<dbReference type="Proteomes" id="UP000507470">
    <property type="component" value="Unassembled WGS sequence"/>
</dbReference>
<reference evidence="2 3" key="1">
    <citation type="submission" date="2020-06" db="EMBL/GenBank/DDBJ databases">
        <authorList>
            <person name="Li R."/>
            <person name="Bekaert M."/>
        </authorList>
    </citation>
    <scope>NUCLEOTIDE SEQUENCE [LARGE SCALE GENOMIC DNA]</scope>
    <source>
        <strain evidence="3">wild</strain>
    </source>
</reference>
<keyword evidence="1" id="KW-0812">Transmembrane</keyword>
<dbReference type="OrthoDB" id="6115943at2759"/>
<name>A0A6J8DE98_MYTCO</name>
<dbReference type="EMBL" id="CACVKT020007282">
    <property type="protein sequence ID" value="CAC5406993.1"/>
    <property type="molecule type" value="Genomic_DNA"/>
</dbReference>
<organism evidence="2 3">
    <name type="scientific">Mytilus coruscus</name>
    <name type="common">Sea mussel</name>
    <dbReference type="NCBI Taxonomy" id="42192"/>
    <lineage>
        <taxon>Eukaryota</taxon>
        <taxon>Metazoa</taxon>
        <taxon>Spiralia</taxon>
        <taxon>Lophotrochozoa</taxon>
        <taxon>Mollusca</taxon>
        <taxon>Bivalvia</taxon>
        <taxon>Autobranchia</taxon>
        <taxon>Pteriomorphia</taxon>
        <taxon>Mytilida</taxon>
        <taxon>Mytiloidea</taxon>
        <taxon>Mytilidae</taxon>
        <taxon>Mytilinae</taxon>
        <taxon>Mytilus</taxon>
    </lineage>
</organism>
<accession>A0A6J8DE98</accession>
<sequence>MQDFKGYDHKFSESKDTQRHMQIYVLLSNILDKFKLAFQRPMYEHIKRNKRSVETQQNNTTANNINNSSESDFTLITTTTGIRQIVVKAITSYPSKGTSYIASVTQNENQKTCDNAAACLYPYVSYFAGIVMFLLIVYLTIVFGRCVCDDSY</sequence>
<keyword evidence="1" id="KW-1133">Transmembrane helix</keyword>
<keyword evidence="3" id="KW-1185">Reference proteome</keyword>
<evidence type="ECO:0000313" key="2">
    <source>
        <dbReference type="EMBL" id="CAC5406993.1"/>
    </source>
</evidence>
<feature type="transmembrane region" description="Helical" evidence="1">
    <location>
        <begin position="120"/>
        <end position="143"/>
    </location>
</feature>
<evidence type="ECO:0000256" key="1">
    <source>
        <dbReference type="SAM" id="Phobius"/>
    </source>
</evidence>
<dbReference type="AlphaFoldDB" id="A0A6J8DE98"/>